<evidence type="ECO:0000313" key="1">
    <source>
        <dbReference type="EMBL" id="RNA08719.1"/>
    </source>
</evidence>
<accession>A0A3M7QBV4</accession>
<comment type="caution">
    <text evidence="1">The sequence shown here is derived from an EMBL/GenBank/DDBJ whole genome shotgun (WGS) entry which is preliminary data.</text>
</comment>
<evidence type="ECO:0000313" key="2">
    <source>
        <dbReference type="Proteomes" id="UP000276133"/>
    </source>
</evidence>
<gene>
    <name evidence="1" type="ORF">BpHYR1_047459</name>
</gene>
<proteinExistence type="predicted"/>
<dbReference type="Proteomes" id="UP000276133">
    <property type="component" value="Unassembled WGS sequence"/>
</dbReference>
<organism evidence="1 2">
    <name type="scientific">Brachionus plicatilis</name>
    <name type="common">Marine rotifer</name>
    <name type="synonym">Brachionus muelleri</name>
    <dbReference type="NCBI Taxonomy" id="10195"/>
    <lineage>
        <taxon>Eukaryota</taxon>
        <taxon>Metazoa</taxon>
        <taxon>Spiralia</taxon>
        <taxon>Gnathifera</taxon>
        <taxon>Rotifera</taxon>
        <taxon>Eurotatoria</taxon>
        <taxon>Monogononta</taxon>
        <taxon>Pseudotrocha</taxon>
        <taxon>Ploima</taxon>
        <taxon>Brachionidae</taxon>
        <taxon>Brachionus</taxon>
    </lineage>
</organism>
<reference evidence="1 2" key="1">
    <citation type="journal article" date="2018" name="Sci. Rep.">
        <title>Genomic signatures of local adaptation to the degree of environmental predictability in rotifers.</title>
        <authorList>
            <person name="Franch-Gras L."/>
            <person name="Hahn C."/>
            <person name="Garcia-Roger E.M."/>
            <person name="Carmona M.J."/>
            <person name="Serra M."/>
            <person name="Gomez A."/>
        </authorList>
    </citation>
    <scope>NUCLEOTIDE SEQUENCE [LARGE SCALE GENOMIC DNA]</scope>
    <source>
        <strain evidence="1">HYR1</strain>
    </source>
</reference>
<dbReference type="AlphaFoldDB" id="A0A3M7QBV4"/>
<protein>
    <submittedName>
        <fullName evidence="1">Uncharacterized protein</fullName>
    </submittedName>
</protein>
<dbReference type="EMBL" id="REGN01006650">
    <property type="protein sequence ID" value="RNA08719.1"/>
    <property type="molecule type" value="Genomic_DNA"/>
</dbReference>
<keyword evidence="2" id="KW-1185">Reference proteome</keyword>
<sequence>MCKIQNMSLRRLGQSQRPKAFLDLKNFKLDQFRDCWCAGFAKQTIISKNKFIDIIMFNPNSKINKLKRL</sequence>
<name>A0A3M7QBV4_BRAPC</name>